<dbReference type="AlphaFoldDB" id="A0A820IN15"/>
<gene>
    <name evidence="1" type="ORF">OXD698_LOCUS46582</name>
</gene>
<evidence type="ECO:0000313" key="1">
    <source>
        <dbReference type="EMBL" id="CAF4310088.1"/>
    </source>
</evidence>
<dbReference type="EMBL" id="CAJOAZ010016935">
    <property type="protein sequence ID" value="CAF4310088.1"/>
    <property type="molecule type" value="Genomic_DNA"/>
</dbReference>
<accession>A0A820IN15</accession>
<reference evidence="1" key="1">
    <citation type="submission" date="2021-02" db="EMBL/GenBank/DDBJ databases">
        <authorList>
            <person name="Nowell W R."/>
        </authorList>
    </citation>
    <scope>NUCLEOTIDE SEQUENCE</scope>
</reference>
<proteinExistence type="predicted"/>
<evidence type="ECO:0000313" key="2">
    <source>
        <dbReference type="Proteomes" id="UP000663844"/>
    </source>
</evidence>
<feature type="non-terminal residue" evidence="1">
    <location>
        <position position="1"/>
    </location>
</feature>
<sequence length="33" mass="3961">MKLGETLYTQLTDRQLSIDKRLDLTEQYWSIDS</sequence>
<dbReference type="Proteomes" id="UP000663844">
    <property type="component" value="Unassembled WGS sequence"/>
</dbReference>
<organism evidence="1 2">
    <name type="scientific">Adineta steineri</name>
    <dbReference type="NCBI Taxonomy" id="433720"/>
    <lineage>
        <taxon>Eukaryota</taxon>
        <taxon>Metazoa</taxon>
        <taxon>Spiralia</taxon>
        <taxon>Gnathifera</taxon>
        <taxon>Rotifera</taxon>
        <taxon>Eurotatoria</taxon>
        <taxon>Bdelloidea</taxon>
        <taxon>Adinetida</taxon>
        <taxon>Adinetidae</taxon>
        <taxon>Adineta</taxon>
    </lineage>
</organism>
<comment type="caution">
    <text evidence="1">The sequence shown here is derived from an EMBL/GenBank/DDBJ whole genome shotgun (WGS) entry which is preliminary data.</text>
</comment>
<protein>
    <submittedName>
        <fullName evidence="1">Uncharacterized protein</fullName>
    </submittedName>
</protein>
<name>A0A820IN15_9BILA</name>